<keyword evidence="2" id="KW-1185">Reference proteome</keyword>
<sequence>MNLTFEEASIQALLAAPDRLDTLDFGVIGFNDASEVVVYNTYEASSAALRQARVLGKNLFLEIAPCLNNSMVAQRFDNESELDVIISYVLALRMRPIPVRLRLLKESDASTRFLLVDRAISK</sequence>
<evidence type="ECO:0000313" key="2">
    <source>
        <dbReference type="Proteomes" id="UP000291121"/>
    </source>
</evidence>
<accession>A0A4P6G557</accession>
<name>A0A4P6G557_9PSED</name>
<organism evidence="1 2">
    <name type="scientific">Pseudomonas arsenicoxydans</name>
    <dbReference type="NCBI Taxonomy" id="702115"/>
    <lineage>
        <taxon>Bacteria</taxon>
        <taxon>Pseudomonadati</taxon>
        <taxon>Pseudomonadota</taxon>
        <taxon>Gammaproteobacteria</taxon>
        <taxon>Pseudomonadales</taxon>
        <taxon>Pseudomonadaceae</taxon>
        <taxon>Pseudomonas</taxon>
    </lineage>
</organism>
<dbReference type="Gene3D" id="3.30.450.20">
    <property type="entry name" value="PAS domain"/>
    <property type="match status" value="1"/>
</dbReference>
<gene>
    <name evidence="1" type="ORF">CUN61_23155</name>
</gene>
<dbReference type="AlphaFoldDB" id="A0A4P6G557"/>
<protein>
    <submittedName>
        <fullName evidence="1">Phosphonate transporter</fullName>
    </submittedName>
</protein>
<dbReference type="EMBL" id="CP024767">
    <property type="protein sequence ID" value="QAY86673.1"/>
    <property type="molecule type" value="Genomic_DNA"/>
</dbReference>
<dbReference type="RefSeq" id="WP_208668715.1">
    <property type="nucleotide sequence ID" value="NZ_CP024767.1"/>
</dbReference>
<dbReference type="Proteomes" id="UP000291121">
    <property type="component" value="Chromosome"/>
</dbReference>
<evidence type="ECO:0000313" key="1">
    <source>
        <dbReference type="EMBL" id="QAY86673.1"/>
    </source>
</evidence>
<proteinExistence type="predicted"/>
<reference evidence="1 2" key="1">
    <citation type="submission" date="2017-11" db="EMBL/GenBank/DDBJ databases">
        <title>Genome sequence of Pseudomonas arsenicoxydans ACM1.</title>
        <authorList>
            <person name="Nascimento F.X."/>
        </authorList>
    </citation>
    <scope>NUCLEOTIDE SEQUENCE [LARGE SCALE GENOMIC DNA]</scope>
    <source>
        <strain evidence="1 2">ACM1</strain>
    </source>
</reference>